<evidence type="ECO:0000313" key="4">
    <source>
        <dbReference type="EMBL" id="EUA42232.1"/>
    </source>
</evidence>
<dbReference type="InterPro" id="IPR011032">
    <property type="entry name" value="GroES-like_sf"/>
</dbReference>
<sequence>MQAWLTERDSGTLVVVTRGAIALPGEDVTDLAGPRCGVGAVGANRASGPAGAGRCGLRGRRRRSRGDPGDGEPQVCLRGGQLYTARVHASRAVDGLLVPPADRPWRLGLTSAGTFENLTLEPVPDADAKLQPGQVRVAIRAIGTNFRDVMITLGMFTHDALLGGEGAGVVVEVGPGVTEFAVGDRVMGFFPDGSGTMVAGDVRLLLPIPADWSYAEAAGISAVFTTAYYAFRYLADVKPGSGC</sequence>
<dbReference type="AlphaFoldDB" id="X8BDN5"/>
<reference evidence="4" key="1">
    <citation type="submission" date="2014-01" db="EMBL/GenBank/DDBJ databases">
        <authorList>
            <person name="Brown-Elliot B."/>
            <person name="Wallace R."/>
            <person name="Lenaerts A."/>
            <person name="Ordway D."/>
            <person name="DeGroote M.A."/>
            <person name="Parker T."/>
            <person name="Sizemore C."/>
            <person name="Tallon L.J."/>
            <person name="Sadzewicz L.K."/>
            <person name="Sengamalay N."/>
            <person name="Fraser C.M."/>
            <person name="Hine E."/>
            <person name="Shefchek K.A."/>
            <person name="Das S.P."/>
            <person name="Tettelin H."/>
        </authorList>
    </citation>
    <scope>NUCLEOTIDE SEQUENCE [LARGE SCALE GENOMIC DNA]</scope>
    <source>
        <strain evidence="4">4042</strain>
    </source>
</reference>
<dbReference type="GO" id="GO:0006633">
    <property type="term" value="P:fatty acid biosynthetic process"/>
    <property type="evidence" value="ECO:0007669"/>
    <property type="project" value="TreeGrafter"/>
</dbReference>
<dbReference type="PANTHER" id="PTHR43775:SF51">
    <property type="entry name" value="INACTIVE PHENOLPHTHIOCEROL SYNTHESIS POLYKETIDE SYNTHASE TYPE I PKS1-RELATED"/>
    <property type="match status" value="1"/>
</dbReference>
<keyword evidence="1" id="KW-0808">Transferase</keyword>
<dbReference type="InterPro" id="IPR013154">
    <property type="entry name" value="ADH-like_N"/>
</dbReference>
<dbReference type="GO" id="GO:0016491">
    <property type="term" value="F:oxidoreductase activity"/>
    <property type="evidence" value="ECO:0007669"/>
    <property type="project" value="InterPro"/>
</dbReference>
<dbReference type="SMART" id="SM00829">
    <property type="entry name" value="PKS_ER"/>
    <property type="match status" value="1"/>
</dbReference>
<dbReference type="Gene3D" id="3.90.180.10">
    <property type="entry name" value="Medium-chain alcohol dehydrogenases, catalytic domain"/>
    <property type="match status" value="1"/>
</dbReference>
<dbReference type="InterPro" id="IPR050091">
    <property type="entry name" value="PKS_NRPS_Biosynth_Enz"/>
</dbReference>
<feature type="domain" description="Enoyl reductase (ER)" evidence="3">
    <location>
        <begin position="113"/>
        <end position="243"/>
    </location>
</feature>
<dbReference type="Pfam" id="PF08240">
    <property type="entry name" value="ADH_N"/>
    <property type="match status" value="1"/>
</dbReference>
<organism evidence="4">
    <name type="scientific">Mycobacterium xenopi 4042</name>
    <dbReference type="NCBI Taxonomy" id="1299334"/>
    <lineage>
        <taxon>Bacteria</taxon>
        <taxon>Bacillati</taxon>
        <taxon>Actinomycetota</taxon>
        <taxon>Actinomycetes</taxon>
        <taxon>Mycobacteriales</taxon>
        <taxon>Mycobacteriaceae</taxon>
        <taxon>Mycobacterium</taxon>
    </lineage>
</organism>
<accession>X8BDN5</accession>
<dbReference type="SUPFAM" id="SSF50129">
    <property type="entry name" value="GroES-like"/>
    <property type="match status" value="1"/>
</dbReference>
<dbReference type="PANTHER" id="PTHR43775">
    <property type="entry name" value="FATTY ACID SYNTHASE"/>
    <property type="match status" value="1"/>
</dbReference>
<evidence type="ECO:0000256" key="1">
    <source>
        <dbReference type="ARBA" id="ARBA00022679"/>
    </source>
</evidence>
<name>X8BDN5_MYCXE</name>
<protein>
    <submittedName>
        <fullName evidence="4">Alcohol dehydrogenase GroES-like domain protein</fullName>
    </submittedName>
</protein>
<evidence type="ECO:0000256" key="2">
    <source>
        <dbReference type="SAM" id="MobiDB-lite"/>
    </source>
</evidence>
<dbReference type="PATRIC" id="fig|1299334.3.peg.4254"/>
<gene>
    <name evidence="4" type="ORF">I553_6092</name>
</gene>
<proteinExistence type="predicted"/>
<dbReference type="EMBL" id="JAOB01000042">
    <property type="protein sequence ID" value="EUA42232.1"/>
    <property type="molecule type" value="Genomic_DNA"/>
</dbReference>
<feature type="region of interest" description="Disordered" evidence="2">
    <location>
        <begin position="49"/>
        <end position="74"/>
    </location>
</feature>
<comment type="caution">
    <text evidence="4">The sequence shown here is derived from an EMBL/GenBank/DDBJ whole genome shotgun (WGS) entry which is preliminary data.</text>
</comment>
<dbReference type="InterPro" id="IPR020843">
    <property type="entry name" value="ER"/>
</dbReference>
<dbReference type="GO" id="GO:0004312">
    <property type="term" value="F:fatty acid synthase activity"/>
    <property type="evidence" value="ECO:0007669"/>
    <property type="project" value="TreeGrafter"/>
</dbReference>
<evidence type="ECO:0000259" key="3">
    <source>
        <dbReference type="SMART" id="SM00829"/>
    </source>
</evidence>